<evidence type="ECO:0000256" key="1">
    <source>
        <dbReference type="SAM" id="MobiDB-lite"/>
    </source>
</evidence>
<feature type="region of interest" description="Disordered" evidence="1">
    <location>
        <begin position="44"/>
        <end position="66"/>
    </location>
</feature>
<dbReference type="OrthoDB" id="775972at2759"/>
<evidence type="ECO:0000313" key="3">
    <source>
        <dbReference type="Proteomes" id="UP000499080"/>
    </source>
</evidence>
<proteinExistence type="predicted"/>
<dbReference type="AlphaFoldDB" id="A0A4Y2V1D6"/>
<comment type="caution">
    <text evidence="2">The sequence shown here is derived from an EMBL/GenBank/DDBJ whole genome shotgun (WGS) entry which is preliminary data.</text>
</comment>
<reference evidence="2 3" key="1">
    <citation type="journal article" date="2019" name="Sci. Rep.">
        <title>Orb-weaving spider Araneus ventricosus genome elucidates the spidroin gene catalogue.</title>
        <authorList>
            <person name="Kono N."/>
            <person name="Nakamura H."/>
            <person name="Ohtoshi R."/>
            <person name="Moran D.A.P."/>
            <person name="Shinohara A."/>
            <person name="Yoshida Y."/>
            <person name="Fujiwara M."/>
            <person name="Mori M."/>
            <person name="Tomita M."/>
            <person name="Arakawa K."/>
        </authorList>
    </citation>
    <scope>NUCLEOTIDE SEQUENCE [LARGE SCALE GENOMIC DNA]</scope>
</reference>
<evidence type="ECO:0000313" key="2">
    <source>
        <dbReference type="EMBL" id="GBO18184.1"/>
    </source>
</evidence>
<name>A0A4Y2V1D6_ARAVE</name>
<keyword evidence="3" id="KW-1185">Reference proteome</keyword>
<dbReference type="EMBL" id="BGPR01041822">
    <property type="protein sequence ID" value="GBO18184.1"/>
    <property type="molecule type" value="Genomic_DNA"/>
</dbReference>
<accession>A0A4Y2V1D6</accession>
<gene>
    <name evidence="2" type="ORF">AVEN_158552_1</name>
</gene>
<dbReference type="Proteomes" id="UP000499080">
    <property type="component" value="Unassembled WGS sequence"/>
</dbReference>
<organism evidence="2 3">
    <name type="scientific">Araneus ventricosus</name>
    <name type="common">Orbweaver spider</name>
    <name type="synonym">Epeira ventricosa</name>
    <dbReference type="NCBI Taxonomy" id="182803"/>
    <lineage>
        <taxon>Eukaryota</taxon>
        <taxon>Metazoa</taxon>
        <taxon>Ecdysozoa</taxon>
        <taxon>Arthropoda</taxon>
        <taxon>Chelicerata</taxon>
        <taxon>Arachnida</taxon>
        <taxon>Araneae</taxon>
        <taxon>Araneomorphae</taxon>
        <taxon>Entelegynae</taxon>
        <taxon>Araneoidea</taxon>
        <taxon>Araneidae</taxon>
        <taxon>Araneus</taxon>
    </lineage>
</organism>
<protein>
    <submittedName>
        <fullName evidence="2">Uncharacterized protein</fullName>
    </submittedName>
</protein>
<sequence length="80" mass="8924">MLVPTKSSQEQRKFVFTVEIDGKPATVSIYRLKAAHLFLDDFSSRSSTSDPACKSQRSEVVTRSGRRPHTVAHFQASLLS</sequence>